<dbReference type="RefSeq" id="WP_183995323.1">
    <property type="nucleotide sequence ID" value="NZ_BMHW01000005.1"/>
</dbReference>
<organism evidence="3 4">
    <name type="scientific">Rhizobium wenxiniae</name>
    <dbReference type="NCBI Taxonomy" id="1737357"/>
    <lineage>
        <taxon>Bacteria</taxon>
        <taxon>Pseudomonadati</taxon>
        <taxon>Pseudomonadota</taxon>
        <taxon>Alphaproteobacteria</taxon>
        <taxon>Hyphomicrobiales</taxon>
        <taxon>Rhizobiaceae</taxon>
        <taxon>Rhizobium/Agrobacterium group</taxon>
        <taxon>Rhizobium</taxon>
    </lineage>
</organism>
<accession>A0A7W9Y9U9</accession>
<feature type="modified residue" description="4-aspartylphosphate" evidence="1">
    <location>
        <position position="61"/>
    </location>
</feature>
<feature type="domain" description="Response regulatory" evidence="2">
    <location>
        <begin position="10"/>
        <end position="121"/>
    </location>
</feature>
<protein>
    <submittedName>
        <fullName evidence="3">DNA-binding response OmpR family regulator</fullName>
    </submittedName>
</protein>
<dbReference type="InterPro" id="IPR001789">
    <property type="entry name" value="Sig_transdc_resp-reg_receiver"/>
</dbReference>
<sequence>MREKSHSGLAILIVEDDYMLGDEPSLELCAQGVEVIGPAAFVDDAAGIITESERIDSAILDPDLSGEKVFPAAELLMERGIPFVFTTGYDDDARAIPAKYAQNTLCEKPVRLAEVRSAIGR</sequence>
<keyword evidence="1" id="KW-0597">Phosphoprotein</keyword>
<keyword evidence="3" id="KW-0238">DNA-binding</keyword>
<gene>
    <name evidence="3" type="ORF">HNQ72_004484</name>
</gene>
<proteinExistence type="predicted"/>
<evidence type="ECO:0000256" key="1">
    <source>
        <dbReference type="PROSITE-ProRule" id="PRU00169"/>
    </source>
</evidence>
<dbReference type="GO" id="GO:0003677">
    <property type="term" value="F:DNA binding"/>
    <property type="evidence" value="ECO:0007669"/>
    <property type="project" value="UniProtKB-KW"/>
</dbReference>
<dbReference type="GO" id="GO:0000160">
    <property type="term" value="P:phosphorelay signal transduction system"/>
    <property type="evidence" value="ECO:0007669"/>
    <property type="project" value="InterPro"/>
</dbReference>
<evidence type="ECO:0000313" key="4">
    <source>
        <dbReference type="Proteomes" id="UP000547879"/>
    </source>
</evidence>
<comment type="caution">
    <text evidence="3">The sequence shown here is derived from an EMBL/GenBank/DDBJ whole genome shotgun (WGS) entry which is preliminary data.</text>
</comment>
<dbReference type="Gene3D" id="3.40.50.2300">
    <property type="match status" value="1"/>
</dbReference>
<reference evidence="3 4" key="1">
    <citation type="submission" date="2020-08" db="EMBL/GenBank/DDBJ databases">
        <title>Genomic Encyclopedia of Type Strains, Phase IV (KMG-IV): sequencing the most valuable type-strain genomes for metagenomic binning, comparative biology and taxonomic classification.</title>
        <authorList>
            <person name="Goeker M."/>
        </authorList>
    </citation>
    <scope>NUCLEOTIDE SEQUENCE [LARGE SCALE GENOMIC DNA]</scope>
    <source>
        <strain evidence="3 4">DSM 100734</strain>
    </source>
</reference>
<dbReference type="SUPFAM" id="SSF52172">
    <property type="entry name" value="CheY-like"/>
    <property type="match status" value="1"/>
</dbReference>
<evidence type="ECO:0000259" key="2">
    <source>
        <dbReference type="PROSITE" id="PS50110"/>
    </source>
</evidence>
<dbReference type="InterPro" id="IPR011006">
    <property type="entry name" value="CheY-like_superfamily"/>
</dbReference>
<dbReference type="PROSITE" id="PS50110">
    <property type="entry name" value="RESPONSE_REGULATORY"/>
    <property type="match status" value="1"/>
</dbReference>
<name>A0A7W9Y9U9_9HYPH</name>
<dbReference type="EMBL" id="JACHEG010000006">
    <property type="protein sequence ID" value="MBB6164639.1"/>
    <property type="molecule type" value="Genomic_DNA"/>
</dbReference>
<evidence type="ECO:0000313" key="3">
    <source>
        <dbReference type="EMBL" id="MBB6164639.1"/>
    </source>
</evidence>
<keyword evidence="4" id="KW-1185">Reference proteome</keyword>
<dbReference type="AlphaFoldDB" id="A0A7W9Y9U9"/>
<dbReference type="Proteomes" id="UP000547879">
    <property type="component" value="Unassembled WGS sequence"/>
</dbReference>